<dbReference type="GO" id="GO:0009089">
    <property type="term" value="P:lysine biosynthetic process via diaminopimelate"/>
    <property type="evidence" value="ECO:0007669"/>
    <property type="project" value="TreeGrafter"/>
</dbReference>
<keyword evidence="3" id="KW-0238">DNA-binding</keyword>
<dbReference type="InterPro" id="IPR005119">
    <property type="entry name" value="LysR_subst-bd"/>
</dbReference>
<dbReference type="Proteomes" id="UP000288259">
    <property type="component" value="Unassembled WGS sequence"/>
</dbReference>
<accession>A0A432YQC2</accession>
<comment type="similarity">
    <text evidence="1">Belongs to the LysR transcriptional regulatory family.</text>
</comment>
<dbReference type="InterPro" id="IPR000847">
    <property type="entry name" value="LysR_HTH_N"/>
</dbReference>
<dbReference type="PROSITE" id="PS50931">
    <property type="entry name" value="HTH_LYSR"/>
    <property type="match status" value="1"/>
</dbReference>
<keyword evidence="4" id="KW-0804">Transcription</keyword>
<name>A0A432YQC2_9GAMM</name>
<dbReference type="Pfam" id="PF03466">
    <property type="entry name" value="LysR_substrate"/>
    <property type="match status" value="1"/>
</dbReference>
<dbReference type="SUPFAM" id="SSF46785">
    <property type="entry name" value="Winged helix' DNA-binding domain"/>
    <property type="match status" value="1"/>
</dbReference>
<evidence type="ECO:0000256" key="1">
    <source>
        <dbReference type="ARBA" id="ARBA00009437"/>
    </source>
</evidence>
<evidence type="ECO:0000313" key="6">
    <source>
        <dbReference type="EMBL" id="RUO63514.1"/>
    </source>
</evidence>
<dbReference type="EMBL" id="PIPY01000001">
    <property type="protein sequence ID" value="RUO63514.1"/>
    <property type="molecule type" value="Genomic_DNA"/>
</dbReference>
<evidence type="ECO:0000259" key="5">
    <source>
        <dbReference type="PROSITE" id="PS50931"/>
    </source>
</evidence>
<proteinExistence type="inferred from homology"/>
<dbReference type="AlphaFoldDB" id="A0A432YQC2"/>
<sequence length="298" mass="32959">MRLRHIEVFHAIYHSGSLTRAAQVLHISQPAVSKTLAHAEQQLGFKLFKRSKGKLLPTEEAHALFPQVEQLYRQLQGVKSLATNLQRDAEGLIDLAISPALGFDSIPLAIAQFQQAHPKVRFRLQTIHNDEALTTLIERKAELAILFDPPSYPGTETVEIAQVPIKALYPKRLFADPPARLSLSQLAEQQLIDISDSGPVGQLVWRQLQEQQLQPHSQQQVDTYFIAARFVAYGLGCCAIDALSARGNRNADVAVADLQPALSCPLQGLHLSNKSLTKLTQAFLPYLAKAITQLSNEL</sequence>
<dbReference type="GO" id="GO:0010628">
    <property type="term" value="P:positive regulation of gene expression"/>
    <property type="evidence" value="ECO:0007669"/>
    <property type="project" value="TreeGrafter"/>
</dbReference>
<dbReference type="SUPFAM" id="SSF53850">
    <property type="entry name" value="Periplasmic binding protein-like II"/>
    <property type="match status" value="1"/>
</dbReference>
<dbReference type="InterPro" id="IPR036390">
    <property type="entry name" value="WH_DNA-bd_sf"/>
</dbReference>
<evidence type="ECO:0000313" key="7">
    <source>
        <dbReference type="Proteomes" id="UP000288259"/>
    </source>
</evidence>
<comment type="caution">
    <text evidence="6">The sequence shown here is derived from an EMBL/GenBank/DDBJ whole genome shotgun (WGS) entry which is preliminary data.</text>
</comment>
<organism evidence="6 7">
    <name type="scientific">Pseudidiomarina insulisalsae</name>
    <dbReference type="NCBI Taxonomy" id="575789"/>
    <lineage>
        <taxon>Bacteria</taxon>
        <taxon>Pseudomonadati</taxon>
        <taxon>Pseudomonadota</taxon>
        <taxon>Gammaproteobacteria</taxon>
        <taxon>Alteromonadales</taxon>
        <taxon>Idiomarinaceae</taxon>
        <taxon>Pseudidiomarina</taxon>
    </lineage>
</organism>
<gene>
    <name evidence="6" type="ORF">CWI71_00140</name>
</gene>
<dbReference type="OrthoDB" id="6624490at2"/>
<dbReference type="Pfam" id="PF00126">
    <property type="entry name" value="HTH_1"/>
    <property type="match status" value="1"/>
</dbReference>
<keyword evidence="7" id="KW-1185">Reference proteome</keyword>
<dbReference type="Gene3D" id="3.40.190.290">
    <property type="match status" value="1"/>
</dbReference>
<evidence type="ECO:0000256" key="4">
    <source>
        <dbReference type="ARBA" id="ARBA00023163"/>
    </source>
</evidence>
<dbReference type="InterPro" id="IPR036388">
    <property type="entry name" value="WH-like_DNA-bd_sf"/>
</dbReference>
<dbReference type="GO" id="GO:0043565">
    <property type="term" value="F:sequence-specific DNA binding"/>
    <property type="evidence" value="ECO:0007669"/>
    <property type="project" value="TreeGrafter"/>
</dbReference>
<dbReference type="PANTHER" id="PTHR30427:SF1">
    <property type="entry name" value="TRANSCRIPTIONAL ACTIVATOR PROTEIN LYSR"/>
    <property type="match status" value="1"/>
</dbReference>
<feature type="domain" description="HTH lysR-type" evidence="5">
    <location>
        <begin position="1"/>
        <end position="58"/>
    </location>
</feature>
<dbReference type="PANTHER" id="PTHR30427">
    <property type="entry name" value="TRANSCRIPTIONAL ACTIVATOR PROTEIN LYSR"/>
    <property type="match status" value="1"/>
</dbReference>
<dbReference type="PRINTS" id="PR00039">
    <property type="entry name" value="HTHLYSR"/>
</dbReference>
<evidence type="ECO:0000256" key="3">
    <source>
        <dbReference type="ARBA" id="ARBA00023125"/>
    </source>
</evidence>
<protein>
    <submittedName>
        <fullName evidence="6">LysR family transcriptional regulator</fullName>
    </submittedName>
</protein>
<keyword evidence="2" id="KW-0805">Transcription regulation</keyword>
<evidence type="ECO:0000256" key="2">
    <source>
        <dbReference type="ARBA" id="ARBA00023015"/>
    </source>
</evidence>
<dbReference type="Gene3D" id="1.10.10.10">
    <property type="entry name" value="Winged helix-like DNA-binding domain superfamily/Winged helix DNA-binding domain"/>
    <property type="match status" value="1"/>
</dbReference>
<dbReference type="GO" id="GO:0003700">
    <property type="term" value="F:DNA-binding transcription factor activity"/>
    <property type="evidence" value="ECO:0007669"/>
    <property type="project" value="InterPro"/>
</dbReference>
<reference evidence="7" key="1">
    <citation type="journal article" date="2018" name="Front. Microbiol.">
        <title>Genome-Based Analysis Reveals the Taxonomy and Diversity of the Family Idiomarinaceae.</title>
        <authorList>
            <person name="Liu Y."/>
            <person name="Lai Q."/>
            <person name="Shao Z."/>
        </authorList>
    </citation>
    <scope>NUCLEOTIDE SEQUENCE [LARGE SCALE GENOMIC DNA]</scope>
    <source>
        <strain evidence="7">CVS-6</strain>
    </source>
</reference>
<dbReference type="RefSeq" id="WP_126753223.1">
    <property type="nucleotide sequence ID" value="NZ_PIPY01000001.1"/>
</dbReference>